<dbReference type="Gene3D" id="3.30.70.1520">
    <property type="entry name" value="Heterotetrameric sarcosine oxidase"/>
    <property type="match status" value="1"/>
</dbReference>
<dbReference type="Pfam" id="PF04268">
    <property type="entry name" value="SoxG"/>
    <property type="match status" value="1"/>
</dbReference>
<dbReference type="RefSeq" id="WP_307368906.1">
    <property type="nucleotide sequence ID" value="NZ_JAUSUW010000001.1"/>
</dbReference>
<protein>
    <submittedName>
        <fullName evidence="1">Sarcosine oxidase subunit gamma</fullName>
        <ecNumber evidence="1">1.5.3.1</ecNumber>
    </submittedName>
</protein>
<reference evidence="1 2" key="1">
    <citation type="submission" date="2023-07" db="EMBL/GenBank/DDBJ databases">
        <title>Genomic Encyclopedia of Type Strains, Phase IV (KMG-IV): sequencing the most valuable type-strain genomes for metagenomic binning, comparative biology and taxonomic classification.</title>
        <authorList>
            <person name="Goeker M."/>
        </authorList>
    </citation>
    <scope>NUCLEOTIDE SEQUENCE [LARGE SCALE GENOMIC DNA]</scope>
    <source>
        <strain evidence="1 2">DSM 1111</strain>
    </source>
</reference>
<keyword evidence="1" id="KW-0560">Oxidoreductase</keyword>
<sequence>MSDLIHAPMNIVPVQLLRRHAVVSVAEGAFAGLSIELVAQDSILQLMARPGSVSEAEILAVIQEVLGSSKSWDLRVFGPGQWFLLCEAIDIADLLQQKFGAGVSVVDQSHGRCRIRISGSAVLELLPKGTGVDLDIREFPIGRTAATLFGHHGVVLTRNGPKSFEVLVLRSLAESLMDEFRLLAAGTG</sequence>
<dbReference type="SUPFAM" id="SSF103025">
    <property type="entry name" value="Folate-binding domain"/>
    <property type="match status" value="1"/>
</dbReference>
<evidence type="ECO:0000313" key="1">
    <source>
        <dbReference type="EMBL" id="MDQ0419454.1"/>
    </source>
</evidence>
<dbReference type="EMBL" id="JAUSUW010000001">
    <property type="protein sequence ID" value="MDQ0419454.1"/>
    <property type="molecule type" value="Genomic_DNA"/>
</dbReference>
<evidence type="ECO:0000313" key="2">
    <source>
        <dbReference type="Proteomes" id="UP001238496"/>
    </source>
</evidence>
<dbReference type="InterPro" id="IPR007375">
    <property type="entry name" value="SoxG"/>
</dbReference>
<comment type="caution">
    <text evidence="1">The sequence shown here is derived from an EMBL/GenBank/DDBJ whole genome shotgun (WGS) entry which is preliminary data.</text>
</comment>
<name>A0ABU0G3C5_9HYPH</name>
<dbReference type="EC" id="1.5.3.1" evidence="1"/>
<accession>A0ABU0G3C5</accession>
<gene>
    <name evidence="1" type="ORF">J2045_000464</name>
</gene>
<keyword evidence="2" id="KW-1185">Reference proteome</keyword>
<dbReference type="GO" id="GO:0008115">
    <property type="term" value="F:sarcosine oxidase activity"/>
    <property type="evidence" value="ECO:0007669"/>
    <property type="project" value="UniProtKB-EC"/>
</dbReference>
<organism evidence="1 2">
    <name type="scientific">Peteryoungia aggregata LMG 23059</name>
    <dbReference type="NCBI Taxonomy" id="1368425"/>
    <lineage>
        <taxon>Bacteria</taxon>
        <taxon>Pseudomonadati</taxon>
        <taxon>Pseudomonadota</taxon>
        <taxon>Alphaproteobacteria</taxon>
        <taxon>Hyphomicrobiales</taxon>
        <taxon>Rhizobiaceae</taxon>
        <taxon>Peteryoungia</taxon>
    </lineage>
</organism>
<dbReference type="InterPro" id="IPR027266">
    <property type="entry name" value="TrmE/GcvT-like"/>
</dbReference>
<dbReference type="Gene3D" id="3.30.1360.120">
    <property type="entry name" value="Probable tRNA modification gtpase trme, domain 1"/>
    <property type="match status" value="1"/>
</dbReference>
<dbReference type="Proteomes" id="UP001238496">
    <property type="component" value="Unassembled WGS sequence"/>
</dbReference>
<proteinExistence type="predicted"/>